<dbReference type="STRING" id="941907.SAMN06295910_1161"/>
<dbReference type="SUPFAM" id="SSF54001">
    <property type="entry name" value="Cysteine proteinases"/>
    <property type="match status" value="1"/>
</dbReference>
<dbReference type="Proteomes" id="UP000192934">
    <property type="component" value="Chromosome I"/>
</dbReference>
<feature type="domain" description="Transglutaminase-like" evidence="1">
    <location>
        <begin position="159"/>
        <end position="224"/>
    </location>
</feature>
<evidence type="ECO:0000313" key="3">
    <source>
        <dbReference type="Proteomes" id="UP000192934"/>
    </source>
</evidence>
<dbReference type="GO" id="GO:0006508">
    <property type="term" value="P:proteolysis"/>
    <property type="evidence" value="ECO:0007669"/>
    <property type="project" value="UniProtKB-KW"/>
</dbReference>
<dbReference type="PANTHER" id="PTHR33490">
    <property type="entry name" value="BLR5614 PROTEIN-RELATED"/>
    <property type="match status" value="1"/>
</dbReference>
<dbReference type="Pfam" id="PF01841">
    <property type="entry name" value="Transglut_core"/>
    <property type="match status" value="1"/>
</dbReference>
<dbReference type="InterPro" id="IPR002931">
    <property type="entry name" value="Transglutaminase-like"/>
</dbReference>
<evidence type="ECO:0000313" key="2">
    <source>
        <dbReference type="EMBL" id="SMF64094.1"/>
    </source>
</evidence>
<keyword evidence="3" id="KW-1185">Reference proteome</keyword>
<proteinExistence type="predicted"/>
<gene>
    <name evidence="2" type="ORF">SAMN06295910_1161</name>
</gene>
<protein>
    <submittedName>
        <fullName evidence="2">Transglutaminase-like enzyme, putative cysteine protease</fullName>
    </submittedName>
</protein>
<dbReference type="AlphaFoldDB" id="A0A1X7G638"/>
<dbReference type="InterPro" id="IPR038765">
    <property type="entry name" value="Papain-like_cys_pep_sf"/>
</dbReference>
<dbReference type="SMART" id="SM00460">
    <property type="entry name" value="TGc"/>
    <property type="match status" value="1"/>
</dbReference>
<name>A0A1X7G638_9SPHN</name>
<dbReference type="PANTHER" id="PTHR33490:SF6">
    <property type="entry name" value="SLL1049 PROTEIN"/>
    <property type="match status" value="1"/>
</dbReference>
<keyword evidence="2" id="KW-0645">Protease</keyword>
<dbReference type="RefSeq" id="WP_085217926.1">
    <property type="nucleotide sequence ID" value="NZ_LT840185.1"/>
</dbReference>
<sequence>MRLAVQYDTRYRYDTPPKRVVQLMRVTPLSFSSQNVLEWRIDVDCDARLREHRDGYGNIVHMLYVDAEIDHLAVTVSGRVLTEDSAGVIAGLPHDLPPAVFLRETALTHPSAGIRGLAHALEAKGGPTLDRLHRLNAALHERLTFDTDNTDPGTTATEAFDAGHGVCQDFAHIFIAVARTMGIPARYISGHLFRRDGAVHQPAAHAWTEAWIDGLGWTAFDPTNGISADDAYIRVAGGLDYREAAPFVGSRNGGGGESLAVEVEVRLARAQAQAQTQS</sequence>
<dbReference type="EMBL" id="LT840185">
    <property type="protein sequence ID" value="SMF64094.1"/>
    <property type="molecule type" value="Genomic_DNA"/>
</dbReference>
<dbReference type="OrthoDB" id="9804023at2"/>
<organism evidence="2 3">
    <name type="scientific">Allosphingosinicella indica</name>
    <dbReference type="NCBI Taxonomy" id="941907"/>
    <lineage>
        <taxon>Bacteria</taxon>
        <taxon>Pseudomonadati</taxon>
        <taxon>Pseudomonadota</taxon>
        <taxon>Alphaproteobacteria</taxon>
        <taxon>Sphingomonadales</taxon>
        <taxon>Sphingomonadaceae</taxon>
        <taxon>Allosphingosinicella</taxon>
    </lineage>
</organism>
<reference evidence="3" key="1">
    <citation type="submission" date="2017-04" db="EMBL/GenBank/DDBJ databases">
        <authorList>
            <person name="Varghese N."/>
            <person name="Submissions S."/>
        </authorList>
    </citation>
    <scope>NUCLEOTIDE SEQUENCE [LARGE SCALE GENOMIC DNA]</scope>
    <source>
        <strain evidence="3">Dd16</strain>
    </source>
</reference>
<dbReference type="InterPro" id="IPR013589">
    <property type="entry name" value="Bac_transglu_N"/>
</dbReference>
<evidence type="ECO:0000259" key="1">
    <source>
        <dbReference type="SMART" id="SM00460"/>
    </source>
</evidence>
<keyword evidence="2" id="KW-0378">Hydrolase</keyword>
<dbReference type="Pfam" id="PF08379">
    <property type="entry name" value="Bact_transglu_N"/>
    <property type="match status" value="1"/>
</dbReference>
<dbReference type="Gene3D" id="3.10.620.30">
    <property type="match status" value="1"/>
</dbReference>
<dbReference type="GO" id="GO:0008233">
    <property type="term" value="F:peptidase activity"/>
    <property type="evidence" value="ECO:0007669"/>
    <property type="project" value="UniProtKB-KW"/>
</dbReference>
<accession>A0A1X7G638</accession>